<dbReference type="Gene3D" id="3.40.5.90">
    <property type="entry name" value="CDGSH iron-sulfur domain, mitoNEET-type"/>
    <property type="match status" value="2"/>
</dbReference>
<keyword evidence="7" id="KW-1185">Reference proteome</keyword>
<dbReference type="RefSeq" id="WP_135953986.1">
    <property type="nucleotide sequence ID" value="NZ_JABCKY010000001.1"/>
</dbReference>
<evidence type="ECO:0000313" key="7">
    <source>
        <dbReference type="Proteomes" id="UP000567186"/>
    </source>
</evidence>
<dbReference type="GO" id="GO:0005737">
    <property type="term" value="C:cytoplasm"/>
    <property type="evidence" value="ECO:0007669"/>
    <property type="project" value="UniProtKB-ARBA"/>
</dbReference>
<dbReference type="PANTHER" id="PTHR46491:SF3">
    <property type="entry name" value="CDGSH IRON-SULFUR DOMAIN-CONTAINING PROTEIN 3, MITOCHONDRIAL"/>
    <property type="match status" value="1"/>
</dbReference>
<evidence type="ECO:0000256" key="4">
    <source>
        <dbReference type="ARBA" id="ARBA00023014"/>
    </source>
</evidence>
<evidence type="ECO:0000256" key="1">
    <source>
        <dbReference type="ARBA" id="ARBA00022714"/>
    </source>
</evidence>
<dbReference type="PANTHER" id="PTHR46491">
    <property type="entry name" value="CDGSH IRON SULFUR DOMAIN PROTEIN HOMOLOG"/>
    <property type="match status" value="1"/>
</dbReference>
<dbReference type="SMART" id="SM00704">
    <property type="entry name" value="ZnF_CDGSH"/>
    <property type="match status" value="2"/>
</dbReference>
<evidence type="ECO:0000256" key="3">
    <source>
        <dbReference type="ARBA" id="ARBA00023004"/>
    </source>
</evidence>
<dbReference type="InterPro" id="IPR052950">
    <property type="entry name" value="CISD"/>
</dbReference>
<dbReference type="InterPro" id="IPR042216">
    <property type="entry name" value="MitoNEET_CISD"/>
</dbReference>
<evidence type="ECO:0000259" key="5">
    <source>
        <dbReference type="SMART" id="SM00704"/>
    </source>
</evidence>
<comment type="caution">
    <text evidence="6">The sequence shown here is derived from an EMBL/GenBank/DDBJ whole genome shotgun (WGS) entry which is preliminary data.</text>
</comment>
<proteinExistence type="predicted"/>
<dbReference type="GO" id="GO:0046872">
    <property type="term" value="F:metal ion binding"/>
    <property type="evidence" value="ECO:0007669"/>
    <property type="project" value="UniProtKB-KW"/>
</dbReference>
<keyword evidence="2" id="KW-0479">Metal-binding</keyword>
<organism evidence="6 7">
    <name type="scientific">Marinobacter orientalis</name>
    <dbReference type="NCBI Taxonomy" id="1928859"/>
    <lineage>
        <taxon>Bacteria</taxon>
        <taxon>Pseudomonadati</taxon>
        <taxon>Pseudomonadota</taxon>
        <taxon>Gammaproteobacteria</taxon>
        <taxon>Pseudomonadales</taxon>
        <taxon>Marinobacteraceae</taxon>
        <taxon>Marinobacter</taxon>
    </lineage>
</organism>
<name>A0A7Y0RAU9_9GAMM</name>
<feature type="domain" description="Iron-binding zinc finger CDGSH type" evidence="5">
    <location>
        <begin position="11"/>
        <end position="48"/>
    </location>
</feature>
<sequence>MTDEKPVVASTTPYSVLVEAGTNYLWCACGRSESQPFCDGSHKGTGFTPVKYTAEKEEKVTFCGCKHTGTPPLCDGTHKTLSQD</sequence>
<dbReference type="Pfam" id="PF09360">
    <property type="entry name" value="zf-CDGSH"/>
    <property type="match status" value="2"/>
</dbReference>
<keyword evidence="3" id="KW-0408">Iron</keyword>
<reference evidence="6 7" key="1">
    <citation type="submission" date="2020-04" db="EMBL/GenBank/DDBJ databases">
        <title>Marinobacter oceani sp. nov., isolated from marine solar saltern.</title>
        <authorList>
            <person name="Chen X.-Y."/>
        </authorList>
    </citation>
    <scope>NUCLEOTIDE SEQUENCE [LARGE SCALE GENOMIC DNA]</scope>
    <source>
        <strain evidence="6 7">W62</strain>
    </source>
</reference>
<dbReference type="AlphaFoldDB" id="A0A7Y0RAU9"/>
<dbReference type="EMBL" id="JABCKY010000001">
    <property type="protein sequence ID" value="NMT62612.1"/>
    <property type="molecule type" value="Genomic_DNA"/>
</dbReference>
<feature type="domain" description="Iron-binding zinc finger CDGSH type" evidence="5">
    <location>
        <begin position="49"/>
        <end position="84"/>
    </location>
</feature>
<gene>
    <name evidence="6" type="ORF">HIU99_03280</name>
</gene>
<keyword evidence="4" id="KW-0411">Iron-sulfur</keyword>
<dbReference type="Proteomes" id="UP000567186">
    <property type="component" value="Unassembled WGS sequence"/>
</dbReference>
<dbReference type="InterPro" id="IPR018967">
    <property type="entry name" value="FeS-contain_CDGSH-typ"/>
</dbReference>
<accession>A0A7Y0RAU9</accession>
<evidence type="ECO:0000256" key="2">
    <source>
        <dbReference type="ARBA" id="ARBA00022723"/>
    </source>
</evidence>
<dbReference type="GO" id="GO:0051537">
    <property type="term" value="F:2 iron, 2 sulfur cluster binding"/>
    <property type="evidence" value="ECO:0007669"/>
    <property type="project" value="UniProtKB-KW"/>
</dbReference>
<keyword evidence="1" id="KW-0001">2Fe-2S</keyword>
<protein>
    <submittedName>
        <fullName evidence="6">CDGSH iron-sulfur domain-containing protein</fullName>
    </submittedName>
</protein>
<evidence type="ECO:0000313" key="6">
    <source>
        <dbReference type="EMBL" id="NMT62612.1"/>
    </source>
</evidence>
<dbReference type="OrthoDB" id="9795032at2"/>